<dbReference type="GO" id="GO:0046872">
    <property type="term" value="F:metal ion binding"/>
    <property type="evidence" value="ECO:0007669"/>
    <property type="project" value="UniProtKB-KW"/>
</dbReference>
<evidence type="ECO:0000313" key="17">
    <source>
        <dbReference type="EMBL" id="QQA01275.1"/>
    </source>
</evidence>
<evidence type="ECO:0000256" key="3">
    <source>
        <dbReference type="ARBA" id="ARBA00022692"/>
    </source>
</evidence>
<evidence type="ECO:0000256" key="7">
    <source>
        <dbReference type="ARBA" id="ARBA00022833"/>
    </source>
</evidence>
<evidence type="ECO:0000256" key="6">
    <source>
        <dbReference type="ARBA" id="ARBA00022824"/>
    </source>
</evidence>
<keyword evidence="9 13" id="KW-0482">Metalloprotease</keyword>
<dbReference type="Pfam" id="PF01435">
    <property type="entry name" value="Peptidase_M48"/>
    <property type="match status" value="1"/>
</dbReference>
<evidence type="ECO:0000256" key="5">
    <source>
        <dbReference type="ARBA" id="ARBA00022801"/>
    </source>
</evidence>
<comment type="subcellular location">
    <subcellularLocation>
        <location evidence="1">Endoplasmic reticulum membrane</location>
        <topology evidence="1">Multi-pass membrane protein</topology>
    </subcellularLocation>
</comment>
<feature type="transmembrane region" description="Helical" evidence="14">
    <location>
        <begin position="71"/>
        <end position="95"/>
    </location>
</feature>
<evidence type="ECO:0000259" key="16">
    <source>
        <dbReference type="Pfam" id="PF16491"/>
    </source>
</evidence>
<accession>A0A7T3RDW8</accession>
<feature type="domain" description="CAAX prenyl protease 1 N-terminal" evidence="16">
    <location>
        <begin position="34"/>
        <end position="207"/>
    </location>
</feature>
<evidence type="ECO:0000256" key="12">
    <source>
        <dbReference type="PIRSR" id="PIRSR627057-2"/>
    </source>
</evidence>
<feature type="transmembrane region" description="Helical" evidence="14">
    <location>
        <begin position="178"/>
        <end position="200"/>
    </location>
</feature>
<evidence type="ECO:0000256" key="11">
    <source>
        <dbReference type="PIRSR" id="PIRSR627057-1"/>
    </source>
</evidence>
<keyword evidence="18" id="KW-1185">Reference proteome</keyword>
<evidence type="ECO:0000259" key="15">
    <source>
        <dbReference type="Pfam" id="PF01435"/>
    </source>
</evidence>
<gene>
    <name evidence="17" type="ORF">IWA51_01255</name>
</gene>
<dbReference type="RefSeq" id="WP_198442854.1">
    <property type="nucleotide sequence ID" value="NZ_CBCSHE010000013.1"/>
</dbReference>
<dbReference type="InterPro" id="IPR027057">
    <property type="entry name" value="CAXX_Prtase_1"/>
</dbReference>
<dbReference type="FunFam" id="3.30.2010.10:FF:000002">
    <property type="entry name" value="CAAX prenyl protease"/>
    <property type="match status" value="1"/>
</dbReference>
<reference evidence="17 18" key="1">
    <citation type="submission" date="2020-11" db="EMBL/GenBank/DDBJ databases">
        <title>Treponema Peruensis nv. sp., first commensal Treponema isolated from human feces.</title>
        <authorList>
            <person name="Belkhou C."/>
            <person name="Raes J."/>
        </authorList>
    </citation>
    <scope>NUCLEOTIDE SEQUENCE [LARGE SCALE GENOMIC DNA]</scope>
    <source>
        <strain evidence="17 18">RCC2812</strain>
    </source>
</reference>
<protein>
    <submittedName>
        <fullName evidence="17">M48 family metallopeptidase</fullName>
    </submittedName>
</protein>
<comment type="cofactor">
    <cofactor evidence="12 13">
        <name>Zn(2+)</name>
        <dbReference type="ChEBI" id="CHEBI:29105"/>
    </cofactor>
    <text evidence="12 13">Binds 1 zinc ion per subunit.</text>
</comment>
<organism evidence="17 18">
    <name type="scientific">Treponema peruense</name>
    <dbReference type="NCBI Taxonomy" id="2787628"/>
    <lineage>
        <taxon>Bacteria</taxon>
        <taxon>Pseudomonadati</taxon>
        <taxon>Spirochaetota</taxon>
        <taxon>Spirochaetia</taxon>
        <taxon>Spirochaetales</taxon>
        <taxon>Treponemataceae</taxon>
        <taxon>Treponema</taxon>
    </lineage>
</organism>
<feature type="transmembrane region" description="Helical" evidence="14">
    <location>
        <begin position="6"/>
        <end position="25"/>
    </location>
</feature>
<dbReference type="KEGG" id="tper:IWA51_01255"/>
<feature type="binding site" evidence="12">
    <location>
        <position position="284"/>
    </location>
    <ligand>
        <name>Zn(2+)</name>
        <dbReference type="ChEBI" id="CHEBI:29105"/>
        <note>catalytic</note>
    </ligand>
</feature>
<dbReference type="EMBL" id="CP064936">
    <property type="protein sequence ID" value="QQA01275.1"/>
    <property type="molecule type" value="Genomic_DNA"/>
</dbReference>
<keyword evidence="10 14" id="KW-0472">Membrane</keyword>
<dbReference type="AlphaFoldDB" id="A0A7T3RDW8"/>
<feature type="active site" evidence="11">
    <location>
        <position position="281"/>
    </location>
</feature>
<dbReference type="Gene3D" id="3.30.2010.10">
    <property type="entry name" value="Metalloproteases ('zincins'), catalytic domain"/>
    <property type="match status" value="1"/>
</dbReference>
<name>A0A7T3RDW8_9SPIR</name>
<dbReference type="InterPro" id="IPR032456">
    <property type="entry name" value="Peptidase_M48_N"/>
</dbReference>
<feature type="binding site" evidence="12">
    <location>
        <position position="280"/>
    </location>
    <ligand>
        <name>Zn(2+)</name>
        <dbReference type="ChEBI" id="CHEBI:29105"/>
        <note>catalytic</note>
    </ligand>
</feature>
<evidence type="ECO:0000256" key="13">
    <source>
        <dbReference type="RuleBase" id="RU003983"/>
    </source>
</evidence>
<evidence type="ECO:0000313" key="18">
    <source>
        <dbReference type="Proteomes" id="UP000595224"/>
    </source>
</evidence>
<dbReference type="GO" id="GO:0004222">
    <property type="term" value="F:metalloendopeptidase activity"/>
    <property type="evidence" value="ECO:0007669"/>
    <property type="project" value="InterPro"/>
</dbReference>
<dbReference type="GO" id="GO:0071586">
    <property type="term" value="P:CAAX-box protein processing"/>
    <property type="evidence" value="ECO:0007669"/>
    <property type="project" value="InterPro"/>
</dbReference>
<dbReference type="CDD" id="cd07343">
    <property type="entry name" value="M48A_Zmpste24p_like"/>
    <property type="match status" value="1"/>
</dbReference>
<feature type="transmembrane region" description="Helical" evidence="14">
    <location>
        <begin position="333"/>
        <end position="352"/>
    </location>
</feature>
<evidence type="ECO:0000256" key="14">
    <source>
        <dbReference type="SAM" id="Phobius"/>
    </source>
</evidence>
<sequence>MDFTNIFVILFTAGTVFDFALNQFLEFTDYSSRKKNGTKVPAEIKGLIDEATLKKTCSYENAKYFMWIPRAVLMLILDFVLVFCGFYVQLFNFFWSATNNIYLTAIAFVFLSSIPSDLLELPFELADEFSIEKKFGFSNMSFKMWICDRIKSLAVNLIVSVPLLCAACALLSHAGSWWWFLLGTIFVVLSLGMSFVYPVWIAPLFNKFTPLEDAELKQRIEKLFEQNGFRTSGVFIMDASKRSRHSNAYFTGFGKTKRIVLYDTLVEQLTAPQIEAVLAHELGHYKHRHIIKRMCVSIPLVYAVLFAASIIVRKTCLYTGFGFEPATDSNGSVGSYIQIVGFFLLSLSLGGFSKLQSLVANAFSRRDEFEADAFSAKICHSGKPLAEALIKLNKENLTELTPPRIYCMFNYSHPPLLERIRAVEAAEEKAESKN</sequence>
<keyword evidence="8 14" id="KW-1133">Transmembrane helix</keyword>
<keyword evidence="6" id="KW-0256">Endoplasmic reticulum</keyword>
<evidence type="ECO:0000256" key="1">
    <source>
        <dbReference type="ARBA" id="ARBA00004477"/>
    </source>
</evidence>
<feature type="transmembrane region" description="Helical" evidence="14">
    <location>
        <begin position="294"/>
        <end position="313"/>
    </location>
</feature>
<keyword evidence="3 14" id="KW-0812">Transmembrane</keyword>
<evidence type="ECO:0000256" key="9">
    <source>
        <dbReference type="ARBA" id="ARBA00023049"/>
    </source>
</evidence>
<feature type="active site" description="Proton donor" evidence="11">
    <location>
        <position position="372"/>
    </location>
</feature>
<evidence type="ECO:0000256" key="10">
    <source>
        <dbReference type="ARBA" id="ARBA00023136"/>
    </source>
</evidence>
<feature type="domain" description="Peptidase M48" evidence="15">
    <location>
        <begin position="210"/>
        <end position="425"/>
    </location>
</feature>
<keyword evidence="7 12" id="KW-0862">Zinc</keyword>
<evidence type="ECO:0000256" key="8">
    <source>
        <dbReference type="ARBA" id="ARBA00022989"/>
    </source>
</evidence>
<feature type="transmembrane region" description="Helical" evidence="14">
    <location>
        <begin position="153"/>
        <end position="172"/>
    </location>
</feature>
<feature type="binding site" evidence="12">
    <location>
        <position position="368"/>
    </location>
    <ligand>
        <name>Zn(2+)</name>
        <dbReference type="ChEBI" id="CHEBI:29105"/>
        <note>catalytic</note>
    </ligand>
</feature>
<proteinExistence type="inferred from homology"/>
<dbReference type="Proteomes" id="UP000595224">
    <property type="component" value="Chromosome"/>
</dbReference>
<evidence type="ECO:0000256" key="4">
    <source>
        <dbReference type="ARBA" id="ARBA00022723"/>
    </source>
</evidence>
<keyword evidence="2 13" id="KW-0645">Protease</keyword>
<dbReference type="InterPro" id="IPR001915">
    <property type="entry name" value="Peptidase_M48"/>
</dbReference>
<keyword evidence="5 13" id="KW-0378">Hydrolase</keyword>
<keyword evidence="4 12" id="KW-0479">Metal-binding</keyword>
<dbReference type="Pfam" id="PF16491">
    <property type="entry name" value="Peptidase_M48_N"/>
    <property type="match status" value="1"/>
</dbReference>
<comment type="similarity">
    <text evidence="13">Belongs to the peptidase M48 family.</text>
</comment>
<dbReference type="PANTHER" id="PTHR10120">
    <property type="entry name" value="CAAX PRENYL PROTEASE 1"/>
    <property type="match status" value="1"/>
</dbReference>
<evidence type="ECO:0000256" key="2">
    <source>
        <dbReference type="ARBA" id="ARBA00022670"/>
    </source>
</evidence>